<keyword evidence="8" id="KW-1185">Reference proteome</keyword>
<dbReference type="Gene3D" id="1.10.150.170">
    <property type="entry name" value="Putative methyltransferase TM0872, insert domain"/>
    <property type="match status" value="1"/>
</dbReference>
<dbReference type="InterPro" id="IPR029063">
    <property type="entry name" value="SAM-dependent_MTases_sf"/>
</dbReference>
<dbReference type="Pfam" id="PF01795">
    <property type="entry name" value="Methyltransf_5"/>
    <property type="match status" value="1"/>
</dbReference>
<dbReference type="SUPFAM" id="SSF81799">
    <property type="entry name" value="Putative methyltransferase TM0872, insert domain"/>
    <property type="match status" value="1"/>
</dbReference>
<evidence type="ECO:0000256" key="6">
    <source>
        <dbReference type="SAM" id="MobiDB-lite"/>
    </source>
</evidence>
<evidence type="ECO:0000313" key="7">
    <source>
        <dbReference type="EMBL" id="VDP35163.1"/>
    </source>
</evidence>
<dbReference type="AlphaFoldDB" id="A0A183MW92"/>
<dbReference type="EMBL" id="UZAI01018261">
    <property type="protein sequence ID" value="VDP35163.1"/>
    <property type="molecule type" value="Genomic_DNA"/>
</dbReference>
<dbReference type="Pfam" id="PF01092">
    <property type="entry name" value="Ribosomal_S6e"/>
    <property type="match status" value="1"/>
</dbReference>
<feature type="region of interest" description="Disordered" evidence="6">
    <location>
        <begin position="162"/>
        <end position="246"/>
    </location>
</feature>
<evidence type="ECO:0000256" key="4">
    <source>
        <dbReference type="ARBA" id="ARBA00035278"/>
    </source>
</evidence>
<keyword evidence="2" id="KW-0689">Ribosomal protein</keyword>
<feature type="region of interest" description="Disordered" evidence="6">
    <location>
        <begin position="600"/>
        <end position="620"/>
    </location>
</feature>
<dbReference type="InterPro" id="IPR002903">
    <property type="entry name" value="RsmH"/>
</dbReference>
<dbReference type="STRING" id="48269.A0A183MW92"/>
<feature type="compositionally biased region" description="Basic and acidic residues" evidence="6">
    <location>
        <begin position="162"/>
        <end position="172"/>
    </location>
</feature>
<dbReference type="Gene3D" id="1.20.5.2650">
    <property type="match status" value="1"/>
</dbReference>
<dbReference type="GO" id="GO:0005840">
    <property type="term" value="C:ribosome"/>
    <property type="evidence" value="ECO:0007669"/>
    <property type="project" value="UniProtKB-KW"/>
</dbReference>
<dbReference type="NCBIfam" id="TIGR00006">
    <property type="entry name" value="16S rRNA (cytosine(1402)-N(4))-methyltransferase RsmH"/>
    <property type="match status" value="1"/>
</dbReference>
<evidence type="ECO:0000256" key="3">
    <source>
        <dbReference type="ARBA" id="ARBA00023274"/>
    </source>
</evidence>
<gene>
    <name evidence="7" type="ORF">SMRZ_LOCUS20317</name>
</gene>
<organism evidence="7 8">
    <name type="scientific">Schistosoma margrebowiei</name>
    <dbReference type="NCBI Taxonomy" id="48269"/>
    <lineage>
        <taxon>Eukaryota</taxon>
        <taxon>Metazoa</taxon>
        <taxon>Spiralia</taxon>
        <taxon>Lophotrochozoa</taxon>
        <taxon>Platyhelminthes</taxon>
        <taxon>Trematoda</taxon>
        <taxon>Digenea</taxon>
        <taxon>Strigeidida</taxon>
        <taxon>Schistosomatoidea</taxon>
        <taxon>Schistosomatidae</taxon>
        <taxon>Schistosoma</taxon>
    </lineage>
</organism>
<dbReference type="Proteomes" id="UP000277204">
    <property type="component" value="Unassembled WGS sequence"/>
</dbReference>
<dbReference type="InterPro" id="IPR001377">
    <property type="entry name" value="Ribosomal_eS6"/>
</dbReference>
<dbReference type="GO" id="GO:0003735">
    <property type="term" value="F:structural constituent of ribosome"/>
    <property type="evidence" value="ECO:0007669"/>
    <property type="project" value="InterPro"/>
</dbReference>
<evidence type="ECO:0000256" key="1">
    <source>
        <dbReference type="ARBA" id="ARBA00009312"/>
    </source>
</evidence>
<comment type="similarity">
    <text evidence="1">Belongs to the eukaryotic ribosomal protein eS6 family.</text>
</comment>
<dbReference type="Gene3D" id="3.40.50.150">
    <property type="entry name" value="Vaccinia Virus protein VP39"/>
    <property type="match status" value="1"/>
</dbReference>
<feature type="compositionally biased region" description="Basic residues" evidence="6">
    <location>
        <begin position="185"/>
        <end position="196"/>
    </location>
</feature>
<name>A0A183MW92_9TREM</name>
<protein>
    <recommendedName>
        <fullName evidence="4">Small ribosomal subunit protein eS6</fullName>
    </recommendedName>
    <alternativeName>
        <fullName evidence="5">40S ribosomal protein S6</fullName>
    </alternativeName>
</protein>
<dbReference type="PANTHER" id="PTHR11502">
    <property type="entry name" value="40S RIBOSOMAL PROTEIN S6"/>
    <property type="match status" value="1"/>
</dbReference>
<dbReference type="HAMAP" id="MF_01007">
    <property type="entry name" value="16SrRNA_methyltr_H"/>
    <property type="match status" value="1"/>
</dbReference>
<feature type="compositionally biased region" description="Basic and acidic residues" evidence="6">
    <location>
        <begin position="197"/>
        <end position="210"/>
    </location>
</feature>
<accession>A0A183MW92</accession>
<dbReference type="PROSITE" id="PS00578">
    <property type="entry name" value="RIBOSOMAL_S6E"/>
    <property type="match status" value="1"/>
</dbReference>
<dbReference type="GO" id="GO:0006412">
    <property type="term" value="P:translation"/>
    <property type="evidence" value="ECO:0007669"/>
    <property type="project" value="InterPro"/>
</dbReference>
<evidence type="ECO:0000256" key="2">
    <source>
        <dbReference type="ARBA" id="ARBA00022980"/>
    </source>
</evidence>
<reference evidence="7 8" key="1">
    <citation type="submission" date="2018-11" db="EMBL/GenBank/DDBJ databases">
        <authorList>
            <consortium name="Pathogen Informatics"/>
        </authorList>
    </citation>
    <scope>NUCLEOTIDE SEQUENCE [LARGE SCALE GENOMIC DNA]</scope>
    <source>
        <strain evidence="7 8">Zambia</strain>
    </source>
</reference>
<dbReference type="SMART" id="SM01405">
    <property type="entry name" value="Ribosomal_S6e"/>
    <property type="match status" value="1"/>
</dbReference>
<feature type="compositionally biased region" description="Basic residues" evidence="6">
    <location>
        <begin position="610"/>
        <end position="620"/>
    </location>
</feature>
<sequence length="620" mass="71178">MLNIAFPSNGTQKCIEVDEELKLRPFYDKRMSHELPVDFLGDEWKGYIMRITGGNDKQGFPMKQGVLTNGRVKLLLSKGSSCYRPRRKGERRRKSVRGCIVDSNLSVLNLVVVRKGENDIPGLTDVSIPRRLGPKRASKIRKLFNLSKKDNVCQFVVRKPVPAKEGKKERSKAPKIQRLTTPLRLQRKRRRHALKRQRIETRRKTQEEYAKLLAQRRKQARDERAERKRSRSHSLRESKGQTDKNPIQMNQSIQIIFKKCEQIIRFRMLSSSYSSSSVPPHIPIMKSEIVKYTQPKPGQVYLDMTFGTGGHANEILKYAADNLTCYFLDRDPTSFSFMESLRTNYSSSNHKIYPLIGRFSDLPQLLSGFDLKYQSVDLILMDLGVSSPQLDNESRGFGFKHNAPLDMRMNQSRNVQKDTPTAADVINTLNADELSNIFSIYGEERFSRRIANAIVDYRNDVGSIQTTKQLADLIHSVVPVNREDRGSIHPATRIFQALRIFINDELNELCIGLELAEFLLKPGGYLVVLSFHSLEDRLIKWTFHYDCKNLSLSKYLSQRSLNFQCTNKRKEYENDEISDGSLGQIKSKWNCVIGPITPSDSEIDSNPRSRSAKLRIAKRA</sequence>
<keyword evidence="3" id="KW-0687">Ribonucleoprotein</keyword>
<dbReference type="InterPro" id="IPR018282">
    <property type="entry name" value="Ribosomal_eS6_CS"/>
</dbReference>
<dbReference type="InterPro" id="IPR023397">
    <property type="entry name" value="SAM-dep_MeTrfase_MraW_recog"/>
</dbReference>
<proteinExistence type="inferred from homology"/>
<dbReference type="SUPFAM" id="SSF53335">
    <property type="entry name" value="S-adenosyl-L-methionine-dependent methyltransferases"/>
    <property type="match status" value="1"/>
</dbReference>
<dbReference type="GO" id="GO:0008168">
    <property type="term" value="F:methyltransferase activity"/>
    <property type="evidence" value="ECO:0007669"/>
    <property type="project" value="InterPro"/>
</dbReference>
<evidence type="ECO:0000313" key="8">
    <source>
        <dbReference type="Proteomes" id="UP000277204"/>
    </source>
</evidence>
<dbReference type="GO" id="GO:1990904">
    <property type="term" value="C:ribonucleoprotein complex"/>
    <property type="evidence" value="ECO:0007669"/>
    <property type="project" value="UniProtKB-KW"/>
</dbReference>
<feature type="compositionally biased region" description="Polar residues" evidence="6">
    <location>
        <begin position="600"/>
        <end position="609"/>
    </location>
</feature>
<evidence type="ECO:0000256" key="5">
    <source>
        <dbReference type="ARBA" id="ARBA00035403"/>
    </source>
</evidence>